<gene>
    <name evidence="5" type="ORF">MIMGU_mgv1a010575mg</name>
</gene>
<accession>A0A022RSB7</accession>
<dbReference type="InterPro" id="IPR011009">
    <property type="entry name" value="Kinase-like_dom_sf"/>
</dbReference>
<feature type="compositionally biased region" description="Basic and acidic residues" evidence="3">
    <location>
        <begin position="180"/>
        <end position="244"/>
    </location>
</feature>
<comment type="subcellular location">
    <subcellularLocation>
        <location evidence="1">Cell membrane</location>
    </subcellularLocation>
</comment>
<dbReference type="EMBL" id="KI630271">
    <property type="protein sequence ID" value="EYU42886.1"/>
    <property type="molecule type" value="Genomic_DNA"/>
</dbReference>
<evidence type="ECO:0000256" key="1">
    <source>
        <dbReference type="ARBA" id="ARBA00004236"/>
    </source>
</evidence>
<evidence type="ECO:0000259" key="4">
    <source>
        <dbReference type="PROSITE" id="PS50011"/>
    </source>
</evidence>
<keyword evidence="2" id="KW-0472">Membrane</keyword>
<sequence>MIKLYGFCYEVGHLGVVYDFNPFDSVYNLVLKDDFTWLQRINVLVRFASLLGFLHTIKSPYRPLTVRNLDCAHIVLDKDYNPKLCDFGLVTGGIFPDRAKYKCCRVIGSYGYLDVGSWFEDHAPDKPDVFAFGNILLSLISKRVFTEQDRQNLSPYVFKWAYTKFLEYKYGPDSDSDKDDSDRDSSKKHDSDLDLKNDDSNSDSSKKDDSDRDSKNDDSNSDSSKKDDSDRDSKNDDSDSDSKKPKFSLVHQSLVEEPDFDPSDGPKITALGMDCTHNDLGKRPTMKQVLSFLLNLEVVKKHATISLV</sequence>
<dbReference type="Proteomes" id="UP000030748">
    <property type="component" value="Unassembled WGS sequence"/>
</dbReference>
<dbReference type="AlphaFoldDB" id="A0A022RSB7"/>
<dbReference type="OrthoDB" id="1711336at2759"/>
<evidence type="ECO:0000313" key="6">
    <source>
        <dbReference type="Proteomes" id="UP000030748"/>
    </source>
</evidence>
<dbReference type="Gene3D" id="1.10.510.10">
    <property type="entry name" value="Transferase(Phosphotransferase) domain 1"/>
    <property type="match status" value="1"/>
</dbReference>
<dbReference type="InterPro" id="IPR001245">
    <property type="entry name" value="Ser-Thr/Tyr_kinase_cat_dom"/>
</dbReference>
<name>A0A022RSB7_ERYGU</name>
<dbReference type="PANTHER" id="PTHR45621">
    <property type="entry name" value="OS01G0588500 PROTEIN-RELATED"/>
    <property type="match status" value="1"/>
</dbReference>
<dbReference type="KEGG" id="egt:105951754"/>
<feature type="domain" description="Protein kinase" evidence="4">
    <location>
        <begin position="1"/>
        <end position="305"/>
    </location>
</feature>
<dbReference type="GO" id="GO:0005886">
    <property type="term" value="C:plasma membrane"/>
    <property type="evidence" value="ECO:0007669"/>
    <property type="project" value="UniProtKB-SubCell"/>
</dbReference>
<evidence type="ECO:0000313" key="5">
    <source>
        <dbReference type="EMBL" id="EYU42886.1"/>
    </source>
</evidence>
<keyword evidence="2" id="KW-1003">Cell membrane</keyword>
<dbReference type="eggNOG" id="KOG1187">
    <property type="taxonomic scope" value="Eukaryota"/>
</dbReference>
<dbReference type="GO" id="GO:0004672">
    <property type="term" value="F:protein kinase activity"/>
    <property type="evidence" value="ECO:0007669"/>
    <property type="project" value="InterPro"/>
</dbReference>
<reference evidence="5 6" key="1">
    <citation type="journal article" date="2013" name="Proc. Natl. Acad. Sci. U.S.A.">
        <title>Fine-scale variation in meiotic recombination in Mimulus inferred from population shotgun sequencing.</title>
        <authorList>
            <person name="Hellsten U."/>
            <person name="Wright K.M."/>
            <person name="Jenkins J."/>
            <person name="Shu S."/>
            <person name="Yuan Y."/>
            <person name="Wessler S.R."/>
            <person name="Schmutz J."/>
            <person name="Willis J.H."/>
            <person name="Rokhsar D.S."/>
        </authorList>
    </citation>
    <scope>NUCLEOTIDE SEQUENCE [LARGE SCALE GENOMIC DNA]</scope>
    <source>
        <strain evidence="6">cv. DUN x IM62</strain>
    </source>
</reference>
<dbReference type="InterPro" id="IPR050823">
    <property type="entry name" value="Plant_Ser_Thr_Prot_Kinase"/>
</dbReference>
<evidence type="ECO:0000256" key="3">
    <source>
        <dbReference type="SAM" id="MobiDB-lite"/>
    </source>
</evidence>
<organism evidence="5 6">
    <name type="scientific">Erythranthe guttata</name>
    <name type="common">Yellow monkey flower</name>
    <name type="synonym">Mimulus guttatus</name>
    <dbReference type="NCBI Taxonomy" id="4155"/>
    <lineage>
        <taxon>Eukaryota</taxon>
        <taxon>Viridiplantae</taxon>
        <taxon>Streptophyta</taxon>
        <taxon>Embryophyta</taxon>
        <taxon>Tracheophyta</taxon>
        <taxon>Spermatophyta</taxon>
        <taxon>Magnoliopsida</taxon>
        <taxon>eudicotyledons</taxon>
        <taxon>Gunneridae</taxon>
        <taxon>Pentapetalae</taxon>
        <taxon>asterids</taxon>
        <taxon>lamiids</taxon>
        <taxon>Lamiales</taxon>
        <taxon>Phrymaceae</taxon>
        <taxon>Erythranthe</taxon>
    </lineage>
</organism>
<keyword evidence="6" id="KW-1185">Reference proteome</keyword>
<dbReference type="InterPro" id="IPR000719">
    <property type="entry name" value="Prot_kinase_dom"/>
</dbReference>
<dbReference type="GO" id="GO:0005524">
    <property type="term" value="F:ATP binding"/>
    <property type="evidence" value="ECO:0007669"/>
    <property type="project" value="InterPro"/>
</dbReference>
<proteinExistence type="predicted"/>
<evidence type="ECO:0000256" key="2">
    <source>
        <dbReference type="ARBA" id="ARBA00022475"/>
    </source>
</evidence>
<dbReference type="PROSITE" id="PS50011">
    <property type="entry name" value="PROTEIN_KINASE_DOM"/>
    <property type="match status" value="1"/>
</dbReference>
<dbReference type="SUPFAM" id="SSF56112">
    <property type="entry name" value="Protein kinase-like (PK-like)"/>
    <property type="match status" value="1"/>
</dbReference>
<dbReference type="STRING" id="4155.A0A022RSB7"/>
<protein>
    <recommendedName>
        <fullName evidence="4">Protein kinase domain-containing protein</fullName>
    </recommendedName>
</protein>
<dbReference type="Pfam" id="PF07714">
    <property type="entry name" value="PK_Tyr_Ser-Thr"/>
    <property type="match status" value="1"/>
</dbReference>
<feature type="region of interest" description="Disordered" evidence="3">
    <location>
        <begin position="172"/>
        <end position="268"/>
    </location>
</feature>